<reference evidence="3" key="1">
    <citation type="submission" date="2022-08" db="EMBL/GenBank/DDBJ databases">
        <title>Genomic Encyclopedia of Type Strains, Phase V (KMG-V): Genome sequencing to study the core and pangenomes of soil and plant-associated prokaryotes.</title>
        <authorList>
            <person name="Whitman W."/>
        </authorList>
    </citation>
    <scope>NUCLEOTIDE SEQUENCE</scope>
    <source>
        <strain evidence="3">SP3049</strain>
    </source>
</reference>
<sequence length="112" mass="11785">MPPVRTETLIRCVLRRPTAAVLVVTLALGLTACGPDATDDSTPSAPASSRSPVADSTTIPRMLTTDDRFSTLRAALDSTGLDSLLATGAPLLFSLPRTARLRRPPPAPSRMC</sequence>
<dbReference type="AlphaFoldDB" id="A0A9X2Q4H2"/>
<evidence type="ECO:0000256" key="2">
    <source>
        <dbReference type="SAM" id="SignalP"/>
    </source>
</evidence>
<feature type="compositionally biased region" description="Low complexity" evidence="1">
    <location>
        <begin position="35"/>
        <end position="56"/>
    </location>
</feature>
<protein>
    <recommendedName>
        <fullName evidence="5">FAS1 domain-containing protein</fullName>
    </recommendedName>
</protein>
<evidence type="ECO:0000256" key="1">
    <source>
        <dbReference type="SAM" id="MobiDB-lite"/>
    </source>
</evidence>
<dbReference type="EMBL" id="JANUAE010000001">
    <property type="protein sequence ID" value="MCS3708470.1"/>
    <property type="molecule type" value="Genomic_DNA"/>
</dbReference>
<accession>A0A9X2Q4H2</accession>
<proteinExistence type="predicted"/>
<name>A0A9X2Q4H2_9BACT</name>
<feature type="chain" id="PRO_5040795936" description="FAS1 domain-containing protein" evidence="2">
    <location>
        <begin position="33"/>
        <end position="112"/>
    </location>
</feature>
<evidence type="ECO:0008006" key="5">
    <source>
        <dbReference type="Google" id="ProtNLM"/>
    </source>
</evidence>
<gene>
    <name evidence="3" type="ORF">GGP61_000057</name>
</gene>
<dbReference type="PROSITE" id="PS51257">
    <property type="entry name" value="PROKAR_LIPOPROTEIN"/>
    <property type="match status" value="1"/>
</dbReference>
<feature type="signal peptide" evidence="2">
    <location>
        <begin position="1"/>
        <end position="32"/>
    </location>
</feature>
<feature type="region of interest" description="Disordered" evidence="1">
    <location>
        <begin position="35"/>
        <end position="62"/>
    </location>
</feature>
<keyword evidence="2" id="KW-0732">Signal</keyword>
<comment type="caution">
    <text evidence="3">The sequence shown here is derived from an EMBL/GenBank/DDBJ whole genome shotgun (WGS) entry which is preliminary data.</text>
</comment>
<organism evidence="3 4">
    <name type="scientific">Salinibacter ruber</name>
    <dbReference type="NCBI Taxonomy" id="146919"/>
    <lineage>
        <taxon>Bacteria</taxon>
        <taxon>Pseudomonadati</taxon>
        <taxon>Rhodothermota</taxon>
        <taxon>Rhodothermia</taxon>
        <taxon>Rhodothermales</taxon>
        <taxon>Salinibacteraceae</taxon>
        <taxon>Salinibacter</taxon>
    </lineage>
</organism>
<evidence type="ECO:0000313" key="3">
    <source>
        <dbReference type="EMBL" id="MCS3708470.1"/>
    </source>
</evidence>
<evidence type="ECO:0000313" key="4">
    <source>
        <dbReference type="Proteomes" id="UP001155057"/>
    </source>
</evidence>
<dbReference type="Proteomes" id="UP001155057">
    <property type="component" value="Unassembled WGS sequence"/>
</dbReference>